<keyword evidence="4" id="KW-1185">Reference proteome</keyword>
<evidence type="ECO:0000259" key="2">
    <source>
        <dbReference type="Pfam" id="PF22513"/>
    </source>
</evidence>
<dbReference type="EMBL" id="CP099490">
    <property type="protein sequence ID" value="USQ75476.1"/>
    <property type="molecule type" value="Genomic_DNA"/>
</dbReference>
<dbReference type="InterPro" id="IPR053853">
    <property type="entry name" value="FitA-like_RHH"/>
</dbReference>
<dbReference type="SUPFAM" id="SSF47598">
    <property type="entry name" value="Ribbon-helix-helix"/>
    <property type="match status" value="1"/>
</dbReference>
<feature type="region of interest" description="Disordered" evidence="1">
    <location>
        <begin position="60"/>
        <end position="86"/>
    </location>
</feature>
<name>A0ABY4YFC6_9MICO</name>
<evidence type="ECO:0000313" key="3">
    <source>
        <dbReference type="EMBL" id="USQ75476.1"/>
    </source>
</evidence>
<sequence length="86" mass="9503">MGVLMQIRDVDEAVRDTLKARAATEGVSLNTYLRTLLSQAAATPTRQEVFDRIASRAERSDASSVDLVRQLRDATSPRDTTSPREP</sequence>
<protein>
    <recommendedName>
        <fullName evidence="2">Antitoxin FitA-like ribbon-helix-helix domain-containing protein</fullName>
    </recommendedName>
</protein>
<evidence type="ECO:0000313" key="4">
    <source>
        <dbReference type="Proteomes" id="UP001056535"/>
    </source>
</evidence>
<proteinExistence type="predicted"/>
<reference evidence="3" key="1">
    <citation type="submission" date="2022-06" db="EMBL/GenBank/DDBJ databases">
        <title>Ornithinimicrobium JY.X270.</title>
        <authorList>
            <person name="Huang Y."/>
        </authorList>
    </citation>
    <scope>NUCLEOTIDE SEQUENCE</scope>
    <source>
        <strain evidence="3">JY.X270</strain>
    </source>
</reference>
<dbReference type="Pfam" id="PF22513">
    <property type="entry name" value="FitA-like_RHH"/>
    <property type="match status" value="1"/>
</dbReference>
<evidence type="ECO:0000256" key="1">
    <source>
        <dbReference type="SAM" id="MobiDB-lite"/>
    </source>
</evidence>
<dbReference type="InterPro" id="IPR010985">
    <property type="entry name" value="Ribbon_hlx_hlx"/>
</dbReference>
<dbReference type="RefSeq" id="WP_252619902.1">
    <property type="nucleotide sequence ID" value="NZ_CP099490.1"/>
</dbReference>
<dbReference type="Proteomes" id="UP001056535">
    <property type="component" value="Chromosome"/>
</dbReference>
<feature type="compositionally biased region" description="Basic and acidic residues" evidence="1">
    <location>
        <begin position="69"/>
        <end position="86"/>
    </location>
</feature>
<feature type="domain" description="Antitoxin FitA-like ribbon-helix-helix" evidence="2">
    <location>
        <begin position="6"/>
        <end position="41"/>
    </location>
</feature>
<gene>
    <name evidence="3" type="ORF">NF557_12725</name>
</gene>
<accession>A0ABY4YFC6</accession>
<organism evidence="3 4">
    <name type="scientific">Ornithinimicrobium cryptoxanthini</name>
    <dbReference type="NCBI Taxonomy" id="2934161"/>
    <lineage>
        <taxon>Bacteria</taxon>
        <taxon>Bacillati</taxon>
        <taxon>Actinomycetota</taxon>
        <taxon>Actinomycetes</taxon>
        <taxon>Micrococcales</taxon>
        <taxon>Ornithinimicrobiaceae</taxon>
        <taxon>Ornithinimicrobium</taxon>
    </lineage>
</organism>